<dbReference type="RefSeq" id="WP_144449038.1">
    <property type="nucleotide sequence ID" value="NZ_VLKZ01000002.1"/>
</dbReference>
<name>A0A562QS62_9BACI</name>
<dbReference type="PANTHER" id="PTHR17985">
    <property type="entry name" value="SER/THR-RICH PROTEIN T10 IN DGCR REGION"/>
    <property type="match status" value="1"/>
</dbReference>
<dbReference type="Pfam" id="PF05742">
    <property type="entry name" value="TANGO2"/>
    <property type="match status" value="1"/>
</dbReference>
<dbReference type="InterPro" id="IPR008551">
    <property type="entry name" value="TANGO2"/>
</dbReference>
<proteinExistence type="predicted"/>
<gene>
    <name evidence="1" type="ORF">IQ10_00644</name>
</gene>
<organism evidence="1 2">
    <name type="scientific">Halalkalibacter nanhaiisediminis</name>
    <dbReference type="NCBI Taxonomy" id="688079"/>
    <lineage>
        <taxon>Bacteria</taxon>
        <taxon>Bacillati</taxon>
        <taxon>Bacillota</taxon>
        <taxon>Bacilli</taxon>
        <taxon>Bacillales</taxon>
        <taxon>Bacillaceae</taxon>
        <taxon>Halalkalibacter</taxon>
    </lineage>
</organism>
<dbReference type="EMBL" id="VLKZ01000002">
    <property type="protein sequence ID" value="TWI58936.1"/>
    <property type="molecule type" value="Genomic_DNA"/>
</dbReference>
<protein>
    <submittedName>
        <fullName evidence="1">Uncharacterized protein with NRDE domain</fullName>
    </submittedName>
</protein>
<accession>A0A562QS62</accession>
<reference evidence="1 2" key="1">
    <citation type="journal article" date="2015" name="Stand. Genomic Sci.">
        <title>Genomic Encyclopedia of Bacterial and Archaeal Type Strains, Phase III: the genomes of soil and plant-associated and newly described type strains.</title>
        <authorList>
            <person name="Whitman W.B."/>
            <person name="Woyke T."/>
            <person name="Klenk H.P."/>
            <person name="Zhou Y."/>
            <person name="Lilburn T.G."/>
            <person name="Beck B.J."/>
            <person name="De Vos P."/>
            <person name="Vandamme P."/>
            <person name="Eisen J.A."/>
            <person name="Garrity G."/>
            <person name="Hugenholtz P."/>
            <person name="Kyrpides N.C."/>
        </authorList>
    </citation>
    <scope>NUCLEOTIDE SEQUENCE [LARGE SCALE GENOMIC DNA]</scope>
    <source>
        <strain evidence="1 2">CGMCC 1.10116</strain>
    </source>
</reference>
<dbReference type="Proteomes" id="UP000315711">
    <property type="component" value="Unassembled WGS sequence"/>
</dbReference>
<dbReference type="PANTHER" id="PTHR17985:SF8">
    <property type="entry name" value="TRANSPORT AND GOLGI ORGANIZATION PROTEIN 2 HOMOLOG"/>
    <property type="match status" value="1"/>
</dbReference>
<dbReference type="OrthoDB" id="4380123at2"/>
<evidence type="ECO:0000313" key="2">
    <source>
        <dbReference type="Proteomes" id="UP000315711"/>
    </source>
</evidence>
<dbReference type="AlphaFoldDB" id="A0A562QS62"/>
<comment type="caution">
    <text evidence="1">The sequence shown here is derived from an EMBL/GenBank/DDBJ whole genome shotgun (WGS) entry which is preliminary data.</text>
</comment>
<keyword evidence="2" id="KW-1185">Reference proteome</keyword>
<sequence>MCLIILAIDQHPDYPFILCGNRDEFHQRPTKQADYWSDVKHIFAGRDLEKGGTWLGVTTTGKIAAVTNVRDKIDIGTDFLSRGELVTDFLKGDISPKHFIEEVKTKEHDYQGYNVIVGENKDFHYSSNRVSDSVKLDQGFHVISNAKLNTSWPKAEQLKKNFTDSLRNELFEAEYIEKWLMILRDQTTFPDEELPHTGVGLELERMLSPIFINGEHYGTRASTIILLRRDGQIHFVEQSYGPNAVLQGRKDEMIHLK</sequence>
<evidence type="ECO:0000313" key="1">
    <source>
        <dbReference type="EMBL" id="TWI58936.1"/>
    </source>
</evidence>